<name>A0AAE6M7H7_TREPH</name>
<proteinExistence type="predicted"/>
<organism evidence="1 2">
    <name type="scientific">Treponema phagedenis</name>
    <dbReference type="NCBI Taxonomy" id="162"/>
    <lineage>
        <taxon>Bacteria</taxon>
        <taxon>Pseudomonadati</taxon>
        <taxon>Spirochaetota</taxon>
        <taxon>Spirochaetia</taxon>
        <taxon>Spirochaetales</taxon>
        <taxon>Treponemataceae</taxon>
        <taxon>Treponema</taxon>
    </lineage>
</organism>
<accession>A0AAE6M7H7</accession>
<gene>
    <name evidence="1" type="ORF">FUT82_12565</name>
</gene>
<dbReference type="AlphaFoldDB" id="A0AAE6M7H7"/>
<reference evidence="1 2" key="1">
    <citation type="submission" date="2019-08" db="EMBL/GenBank/DDBJ databases">
        <authorList>
            <person name="Kuhnert P."/>
        </authorList>
    </citation>
    <scope>NUCLEOTIDE SEQUENCE [LARGE SCALE GENOMIC DNA]</scope>
    <source>
        <strain evidence="1 2">B36.5</strain>
    </source>
</reference>
<sequence>MKTTDKAYEAINDCLTQIEQAAISGVLEGNAHQRCLEIKSLVYQTRQVLNKSFYITRDDVNKEE</sequence>
<dbReference type="EMBL" id="CP042817">
    <property type="protein sequence ID" value="QEJ98746.1"/>
    <property type="molecule type" value="Genomic_DNA"/>
</dbReference>
<protein>
    <submittedName>
        <fullName evidence="1">Uncharacterized protein</fullName>
    </submittedName>
</protein>
<evidence type="ECO:0000313" key="1">
    <source>
        <dbReference type="EMBL" id="QEJ98746.1"/>
    </source>
</evidence>
<evidence type="ECO:0000313" key="2">
    <source>
        <dbReference type="Proteomes" id="UP000323594"/>
    </source>
</evidence>
<dbReference type="RefSeq" id="WP_148879120.1">
    <property type="nucleotide sequence ID" value="NZ_CP042813.1"/>
</dbReference>
<dbReference type="Proteomes" id="UP000323594">
    <property type="component" value="Chromosome"/>
</dbReference>